<dbReference type="CDD" id="cd18808">
    <property type="entry name" value="SF1_C_Upf1"/>
    <property type="match status" value="1"/>
</dbReference>
<evidence type="ECO:0000313" key="7">
    <source>
        <dbReference type="EMBL" id="CAD8536996.1"/>
    </source>
</evidence>
<dbReference type="Pfam" id="PF13087">
    <property type="entry name" value="AAA_12"/>
    <property type="match status" value="1"/>
</dbReference>
<evidence type="ECO:0000256" key="2">
    <source>
        <dbReference type="ARBA" id="ARBA00022801"/>
    </source>
</evidence>
<accession>A0A7S0IZY7</accession>
<feature type="region of interest" description="Disordered" evidence="5">
    <location>
        <begin position="35"/>
        <end position="67"/>
    </location>
</feature>
<organism evidence="7">
    <name type="scientific">Calcidiscus leptoporus</name>
    <dbReference type="NCBI Taxonomy" id="127549"/>
    <lineage>
        <taxon>Eukaryota</taxon>
        <taxon>Haptista</taxon>
        <taxon>Haptophyta</taxon>
        <taxon>Prymnesiophyceae</taxon>
        <taxon>Coccolithales</taxon>
        <taxon>Calcidiscaceae</taxon>
        <taxon>Calcidiscus</taxon>
    </lineage>
</organism>
<dbReference type="AlphaFoldDB" id="A0A7S0IZY7"/>
<evidence type="ECO:0000259" key="6">
    <source>
        <dbReference type="Pfam" id="PF13087"/>
    </source>
</evidence>
<dbReference type="InterPro" id="IPR041679">
    <property type="entry name" value="DNA2/NAM7-like_C"/>
</dbReference>
<dbReference type="GO" id="GO:0016787">
    <property type="term" value="F:hydrolase activity"/>
    <property type="evidence" value="ECO:0007669"/>
    <property type="project" value="UniProtKB-KW"/>
</dbReference>
<dbReference type="InterPro" id="IPR027417">
    <property type="entry name" value="P-loop_NTPase"/>
</dbReference>
<evidence type="ECO:0000256" key="5">
    <source>
        <dbReference type="SAM" id="MobiDB-lite"/>
    </source>
</evidence>
<dbReference type="InterPro" id="IPR050534">
    <property type="entry name" value="Coronavir_polyprotein_1ab"/>
</dbReference>
<evidence type="ECO:0000256" key="1">
    <source>
        <dbReference type="ARBA" id="ARBA00022741"/>
    </source>
</evidence>
<feature type="domain" description="DNA2/NAM7 helicase-like C-terminal" evidence="6">
    <location>
        <begin position="1"/>
        <end position="225"/>
    </location>
</feature>
<dbReference type="EMBL" id="HBER01024432">
    <property type="protein sequence ID" value="CAD8536996.1"/>
    <property type="molecule type" value="Transcribed_RNA"/>
</dbReference>
<keyword evidence="4" id="KW-0067">ATP-binding</keyword>
<protein>
    <recommendedName>
        <fullName evidence="6">DNA2/NAM7 helicase-like C-terminal domain-containing protein</fullName>
    </recommendedName>
</protein>
<gene>
    <name evidence="7" type="ORF">CLEP1334_LOCUS12278</name>
</gene>
<keyword evidence="1" id="KW-0547">Nucleotide-binding</keyword>
<name>A0A7S0IZY7_9EUKA</name>
<keyword evidence="3" id="KW-0347">Helicase</keyword>
<reference evidence="7" key="1">
    <citation type="submission" date="2021-01" db="EMBL/GenBank/DDBJ databases">
        <authorList>
            <person name="Corre E."/>
            <person name="Pelletier E."/>
            <person name="Niang G."/>
            <person name="Scheremetjew M."/>
            <person name="Finn R."/>
            <person name="Kale V."/>
            <person name="Holt S."/>
            <person name="Cochrane G."/>
            <person name="Meng A."/>
            <person name="Brown T."/>
            <person name="Cohen L."/>
        </authorList>
    </citation>
    <scope>NUCLEOTIDE SEQUENCE</scope>
    <source>
        <strain evidence="7">RCC1130</strain>
    </source>
</reference>
<proteinExistence type="predicted"/>
<dbReference type="InterPro" id="IPR047187">
    <property type="entry name" value="SF1_C_Upf1"/>
</dbReference>
<evidence type="ECO:0000256" key="3">
    <source>
        <dbReference type="ARBA" id="ARBA00022806"/>
    </source>
</evidence>
<evidence type="ECO:0000256" key="4">
    <source>
        <dbReference type="ARBA" id="ARBA00022840"/>
    </source>
</evidence>
<dbReference type="PANTHER" id="PTHR43788">
    <property type="entry name" value="DNA2/NAM7 HELICASE FAMILY MEMBER"/>
    <property type="match status" value="1"/>
</dbReference>
<dbReference type="Gene3D" id="3.40.50.300">
    <property type="entry name" value="P-loop containing nucleotide triphosphate hydrolases"/>
    <property type="match status" value="1"/>
</dbReference>
<dbReference type="SUPFAM" id="SSF52540">
    <property type="entry name" value="P-loop containing nucleoside triphosphate hydrolases"/>
    <property type="match status" value="1"/>
</dbReference>
<dbReference type="GO" id="GO:0043139">
    <property type="term" value="F:5'-3' DNA helicase activity"/>
    <property type="evidence" value="ECO:0007669"/>
    <property type="project" value="TreeGrafter"/>
</dbReference>
<keyword evidence="2" id="KW-0378">Hydrolase</keyword>
<dbReference type="GO" id="GO:0005524">
    <property type="term" value="F:ATP binding"/>
    <property type="evidence" value="ECO:0007669"/>
    <property type="project" value="UniProtKB-KW"/>
</dbReference>
<dbReference type="PANTHER" id="PTHR43788:SF8">
    <property type="entry name" value="DNA-BINDING PROTEIN SMUBP-2"/>
    <property type="match status" value="1"/>
</dbReference>
<sequence length="285" mass="30912">MHPRLCALVSEMSYEGRLASHAAAAMRELRMPRDAPSLAQQQHPPLAPRRQTAPQEQATRAAADGSDEVRNLLTRRAGVQFVEVVHHQENTQSSPEEAETVAQLCDELLRTRLHSPDGERALRWEDVLLVAPYNAQVRLLTKRLPAAARVGTVDKFQGQEAPVVILCLCHSEFSDELLTDPRDGEGGAPSVHHDGGRGLSFVLNRNRLNVALSRAQCLAIVVASTKLAEASAKSIVQQRELNFLCRIRELGVANDLPEENGCVTTESFPNGPSCLASSRAPGGGG</sequence>